<evidence type="ECO:0000256" key="3">
    <source>
        <dbReference type="ARBA" id="ARBA00022454"/>
    </source>
</evidence>
<dbReference type="EMBL" id="FNXT01000763">
    <property type="protein sequence ID" value="SZX66888.1"/>
    <property type="molecule type" value="Genomic_DNA"/>
</dbReference>
<evidence type="ECO:0000313" key="12">
    <source>
        <dbReference type="Proteomes" id="UP000256970"/>
    </source>
</evidence>
<dbReference type="GO" id="GO:0005634">
    <property type="term" value="C:nucleus"/>
    <property type="evidence" value="ECO:0007669"/>
    <property type="project" value="InterPro"/>
</dbReference>
<keyword evidence="12" id="KW-1185">Reference proteome</keyword>
<sequence>MDACNDDIDTHHRAFFSFNPSLFLADLSNIALDVLADGFDDMERALHDSQTRTQEEKAAISKLLLDACLLMQDNVSTAASSFERYEHLTSLAVPAELFVEQPMPVLPEPVDPQQEQQLQQELQELREQLAQERLAYRQSKQQLQQVDKDASRAAARNAAFKPLADAISSRGAPLLDDAAAITQLAAQLRPMVARAQQLRAEQQEPMHQALATAAAGGADAAAAGGADAGLGSDVERRVRQVMAETAASAEQLQAAAAALEAL</sequence>
<keyword evidence="8" id="KW-0131">Cell cycle</keyword>
<keyword evidence="5" id="KW-0498">Mitosis</keyword>
<keyword evidence="4" id="KW-0132">Cell division</keyword>
<organism evidence="11 12">
    <name type="scientific">Tetradesmus obliquus</name>
    <name type="common">Green alga</name>
    <name type="synonym">Acutodesmus obliquus</name>
    <dbReference type="NCBI Taxonomy" id="3088"/>
    <lineage>
        <taxon>Eukaryota</taxon>
        <taxon>Viridiplantae</taxon>
        <taxon>Chlorophyta</taxon>
        <taxon>core chlorophytes</taxon>
        <taxon>Chlorophyceae</taxon>
        <taxon>CS clade</taxon>
        <taxon>Sphaeropleales</taxon>
        <taxon>Scenedesmaceae</taxon>
        <taxon>Tetradesmus</taxon>
    </lineage>
</organism>
<evidence type="ECO:0000256" key="1">
    <source>
        <dbReference type="ARBA" id="ARBA00004629"/>
    </source>
</evidence>
<comment type="subcellular location">
    <subcellularLocation>
        <location evidence="1">Chromosome</location>
        <location evidence="1">Centromere</location>
        <location evidence="1">Kinetochore</location>
    </subcellularLocation>
</comment>
<dbReference type="GO" id="GO:0000444">
    <property type="term" value="C:MIS12/MIND type complex"/>
    <property type="evidence" value="ECO:0007669"/>
    <property type="project" value="TreeGrafter"/>
</dbReference>
<reference evidence="11 12" key="1">
    <citation type="submission" date="2016-10" db="EMBL/GenBank/DDBJ databases">
        <authorList>
            <person name="Cai Z."/>
        </authorList>
    </citation>
    <scope>NUCLEOTIDE SEQUENCE [LARGE SCALE GENOMIC DNA]</scope>
</reference>
<keyword evidence="9" id="KW-0137">Centromere</keyword>
<evidence type="ECO:0000313" key="11">
    <source>
        <dbReference type="EMBL" id="SZX66888.1"/>
    </source>
</evidence>
<dbReference type="PANTHER" id="PTHR14527">
    <property type="entry name" value="PROTEIN MIS12 HOMOLOG"/>
    <property type="match status" value="1"/>
</dbReference>
<dbReference type="GO" id="GO:0051301">
    <property type="term" value="P:cell division"/>
    <property type="evidence" value="ECO:0007669"/>
    <property type="project" value="UniProtKB-KW"/>
</dbReference>
<dbReference type="Proteomes" id="UP000256970">
    <property type="component" value="Unassembled WGS sequence"/>
</dbReference>
<protein>
    <submittedName>
        <fullName evidence="11">Uncharacterized protein</fullName>
    </submittedName>
</protein>
<feature type="coiled-coil region" evidence="10">
    <location>
        <begin position="115"/>
        <end position="149"/>
    </location>
</feature>
<dbReference type="InterPro" id="IPR008685">
    <property type="entry name" value="Centromere_Mis12"/>
</dbReference>
<evidence type="ECO:0000256" key="6">
    <source>
        <dbReference type="ARBA" id="ARBA00022838"/>
    </source>
</evidence>
<dbReference type="AlphaFoldDB" id="A0A383VMX9"/>
<dbReference type="GO" id="GO:0051382">
    <property type="term" value="P:kinetochore assembly"/>
    <property type="evidence" value="ECO:0007669"/>
    <property type="project" value="TreeGrafter"/>
</dbReference>
<keyword evidence="6" id="KW-0995">Kinetochore</keyword>
<keyword evidence="7 10" id="KW-0175">Coiled coil</keyword>
<evidence type="ECO:0000256" key="10">
    <source>
        <dbReference type="SAM" id="Coils"/>
    </source>
</evidence>
<accession>A0A383VMX9</accession>
<evidence type="ECO:0000256" key="5">
    <source>
        <dbReference type="ARBA" id="ARBA00022776"/>
    </source>
</evidence>
<gene>
    <name evidence="11" type="ORF">BQ4739_LOCUS7318</name>
</gene>
<evidence type="ECO:0000256" key="4">
    <source>
        <dbReference type="ARBA" id="ARBA00022618"/>
    </source>
</evidence>
<dbReference type="PANTHER" id="PTHR14527:SF2">
    <property type="entry name" value="PROTEIN MIS12 HOMOLOG"/>
    <property type="match status" value="1"/>
</dbReference>
<dbReference type="GO" id="GO:0000070">
    <property type="term" value="P:mitotic sister chromatid segregation"/>
    <property type="evidence" value="ECO:0007669"/>
    <property type="project" value="TreeGrafter"/>
</dbReference>
<evidence type="ECO:0000256" key="9">
    <source>
        <dbReference type="ARBA" id="ARBA00023328"/>
    </source>
</evidence>
<keyword evidence="3" id="KW-0158">Chromosome</keyword>
<evidence type="ECO:0000256" key="7">
    <source>
        <dbReference type="ARBA" id="ARBA00023054"/>
    </source>
</evidence>
<dbReference type="Pfam" id="PF05859">
    <property type="entry name" value="Mis12"/>
    <property type="match status" value="1"/>
</dbReference>
<name>A0A383VMX9_TETOB</name>
<comment type="similarity">
    <text evidence="2">Belongs to the mis12 family.</text>
</comment>
<proteinExistence type="inferred from homology"/>
<evidence type="ECO:0000256" key="2">
    <source>
        <dbReference type="ARBA" id="ARBA00008643"/>
    </source>
</evidence>
<evidence type="ECO:0000256" key="8">
    <source>
        <dbReference type="ARBA" id="ARBA00023306"/>
    </source>
</evidence>